<dbReference type="InterPro" id="IPR051474">
    <property type="entry name" value="Anti-sigma-K/W_factor"/>
</dbReference>
<organism evidence="2 3">
    <name type="scientific">Streptomyces zinciresistens K42</name>
    <dbReference type="NCBI Taxonomy" id="700597"/>
    <lineage>
        <taxon>Bacteria</taxon>
        <taxon>Bacillati</taxon>
        <taxon>Actinomycetota</taxon>
        <taxon>Actinomycetes</taxon>
        <taxon>Kitasatosporales</taxon>
        <taxon>Streptomycetaceae</taxon>
        <taxon>Streptomyces</taxon>
    </lineage>
</organism>
<dbReference type="GO" id="GO:0016989">
    <property type="term" value="F:sigma factor antagonist activity"/>
    <property type="evidence" value="ECO:0007669"/>
    <property type="project" value="TreeGrafter"/>
</dbReference>
<dbReference type="GO" id="GO:0005886">
    <property type="term" value="C:plasma membrane"/>
    <property type="evidence" value="ECO:0007669"/>
    <property type="project" value="InterPro"/>
</dbReference>
<dbReference type="Pfam" id="PF10099">
    <property type="entry name" value="RskA_C"/>
    <property type="match status" value="1"/>
</dbReference>
<dbReference type="InterPro" id="IPR018764">
    <property type="entry name" value="RskA_C"/>
</dbReference>
<feature type="domain" description="Anti-sigma K factor RskA C-terminal" evidence="1">
    <location>
        <begin position="5"/>
        <end position="143"/>
    </location>
</feature>
<dbReference type="PANTHER" id="PTHR37461">
    <property type="entry name" value="ANTI-SIGMA-K FACTOR RSKA"/>
    <property type="match status" value="1"/>
</dbReference>
<dbReference type="GO" id="GO:0006417">
    <property type="term" value="P:regulation of translation"/>
    <property type="evidence" value="ECO:0007669"/>
    <property type="project" value="TreeGrafter"/>
</dbReference>
<dbReference type="Proteomes" id="UP000004217">
    <property type="component" value="Unassembled WGS sequence"/>
</dbReference>
<protein>
    <recommendedName>
        <fullName evidence="1">Anti-sigma K factor RskA C-terminal domain-containing protein</fullName>
    </recommendedName>
</protein>
<comment type="caution">
    <text evidence="2">The sequence shown here is derived from an EMBL/GenBank/DDBJ whole genome shotgun (WGS) entry which is preliminary data.</text>
</comment>
<name>G2GMX6_9ACTN</name>
<keyword evidence="3" id="KW-1185">Reference proteome</keyword>
<evidence type="ECO:0000313" key="2">
    <source>
        <dbReference type="EMBL" id="EGX55134.1"/>
    </source>
</evidence>
<accession>G2GMX6</accession>
<dbReference type="PANTHER" id="PTHR37461:SF1">
    <property type="entry name" value="ANTI-SIGMA-K FACTOR RSKA"/>
    <property type="match status" value="1"/>
</dbReference>
<evidence type="ECO:0000313" key="3">
    <source>
        <dbReference type="Proteomes" id="UP000004217"/>
    </source>
</evidence>
<sequence>MAACLTAAAGLGGTAVWQQGRAQDARAEARQMREDAAATASVLTAPDARTGTARLPGGARAAVVVSRTLDRAVFVGADMAEPPRGKVYQLWFDDGGTMRPAGLMDPARTDQSVLMRGTVDGAGGMGVTVEPAGGSAEPTSAPIAVLSLPS</sequence>
<gene>
    <name evidence="2" type="ORF">SZN_34407</name>
</gene>
<dbReference type="PATRIC" id="fig|700597.3.peg.6714"/>
<reference evidence="2 3" key="1">
    <citation type="submission" date="2011-08" db="EMBL/GenBank/DDBJ databases">
        <authorList>
            <person name="Lin Y."/>
            <person name="Hao X."/>
            <person name="Johnstone L."/>
            <person name="Miller S.J."/>
            <person name="Wei G."/>
            <person name="Rensing C."/>
        </authorList>
    </citation>
    <scope>NUCLEOTIDE SEQUENCE [LARGE SCALE GENOMIC DNA]</scope>
    <source>
        <strain evidence="2 3">K42</strain>
    </source>
</reference>
<proteinExistence type="predicted"/>
<evidence type="ECO:0000259" key="1">
    <source>
        <dbReference type="Pfam" id="PF10099"/>
    </source>
</evidence>
<dbReference type="EMBL" id="AGBF01000263">
    <property type="protein sequence ID" value="EGX55134.1"/>
    <property type="molecule type" value="Genomic_DNA"/>
</dbReference>
<dbReference type="AlphaFoldDB" id="G2GMX6"/>